<dbReference type="PANTHER" id="PTHR35272">
    <property type="entry name" value="THIOL:DISULFIDE INTERCHANGE PROTEIN DSBC-RELATED"/>
    <property type="match status" value="1"/>
</dbReference>
<gene>
    <name evidence="3" type="ORF">ABEG18_09905</name>
</gene>
<reference evidence="3" key="1">
    <citation type="submission" date="2024-05" db="EMBL/GenBank/DDBJ databases">
        <authorList>
            <person name="Kim S."/>
            <person name="Heo J."/>
            <person name="Choi H."/>
            <person name="Choi Y."/>
            <person name="Kwon S.-W."/>
            <person name="Kim Y."/>
        </authorList>
    </citation>
    <scope>NUCLEOTIDE SEQUENCE</scope>
    <source>
        <strain evidence="3">KACC 23698</strain>
    </source>
</reference>
<dbReference type="Gene3D" id="3.40.30.10">
    <property type="entry name" value="Glutaredoxin"/>
    <property type="match status" value="1"/>
</dbReference>
<protein>
    <submittedName>
        <fullName evidence="3">DsbA family protein</fullName>
    </submittedName>
</protein>
<dbReference type="Pfam" id="PF01323">
    <property type="entry name" value="DSBA"/>
    <property type="match status" value="1"/>
</dbReference>
<evidence type="ECO:0000259" key="2">
    <source>
        <dbReference type="Pfam" id="PF01323"/>
    </source>
</evidence>
<dbReference type="InterPro" id="IPR001853">
    <property type="entry name" value="DSBA-like_thioredoxin_dom"/>
</dbReference>
<dbReference type="GO" id="GO:0016491">
    <property type="term" value="F:oxidoreductase activity"/>
    <property type="evidence" value="ECO:0007669"/>
    <property type="project" value="InterPro"/>
</dbReference>
<dbReference type="InterPro" id="IPR051470">
    <property type="entry name" value="Thiol:disulfide_interchange"/>
</dbReference>
<keyword evidence="1" id="KW-0732">Signal</keyword>
<dbReference type="AlphaFoldDB" id="A0AAU7JLA1"/>
<dbReference type="EMBL" id="CP157484">
    <property type="protein sequence ID" value="XBO41051.1"/>
    <property type="molecule type" value="Genomic_DNA"/>
</dbReference>
<feature type="signal peptide" evidence="1">
    <location>
        <begin position="1"/>
        <end position="22"/>
    </location>
</feature>
<evidence type="ECO:0000256" key="1">
    <source>
        <dbReference type="SAM" id="SignalP"/>
    </source>
</evidence>
<evidence type="ECO:0000313" key="3">
    <source>
        <dbReference type="EMBL" id="XBO41051.1"/>
    </source>
</evidence>
<proteinExistence type="predicted"/>
<sequence>MTTNRRSLLLGGLALLGLPAGARGQGQNQWTKLKGDEGQPVGNARLPVELVSQVDAMPGRIQVGSKAPDVVLAEFYDYNCPWCRKAAQDIGALVENDPDLRISLIGNPILSPGSKQAAAVEAAVQNLSGDDAAFRFHARMFAEPGRADLAKAVRIAAEATGRAAADFERVSASREAQAQVADQLRLAANLGFIATPTFVLGGLGVFGYPGPRSTAKMIAALRSCGEVACR</sequence>
<organism evidence="3">
    <name type="scientific">Alsobacter sp. KACC 23698</name>
    <dbReference type="NCBI Taxonomy" id="3149229"/>
    <lineage>
        <taxon>Bacteria</taxon>
        <taxon>Pseudomonadati</taxon>
        <taxon>Pseudomonadota</taxon>
        <taxon>Alphaproteobacteria</taxon>
        <taxon>Hyphomicrobiales</taxon>
        <taxon>Alsobacteraceae</taxon>
        <taxon>Alsobacter</taxon>
    </lineage>
</organism>
<dbReference type="SUPFAM" id="SSF52833">
    <property type="entry name" value="Thioredoxin-like"/>
    <property type="match status" value="1"/>
</dbReference>
<dbReference type="PANTHER" id="PTHR35272:SF3">
    <property type="entry name" value="THIOL:DISULFIDE INTERCHANGE PROTEIN DSBC"/>
    <property type="match status" value="1"/>
</dbReference>
<feature type="domain" description="DSBA-like thioredoxin" evidence="2">
    <location>
        <begin position="72"/>
        <end position="209"/>
    </location>
</feature>
<dbReference type="InterPro" id="IPR036249">
    <property type="entry name" value="Thioredoxin-like_sf"/>
</dbReference>
<accession>A0AAU7JLA1</accession>
<feature type="chain" id="PRO_5043694665" evidence="1">
    <location>
        <begin position="23"/>
        <end position="230"/>
    </location>
</feature>
<name>A0AAU7JLA1_9HYPH</name>
<dbReference type="RefSeq" id="WP_406857903.1">
    <property type="nucleotide sequence ID" value="NZ_CP157484.1"/>
</dbReference>